<evidence type="ECO:0000313" key="2">
    <source>
        <dbReference type="Proteomes" id="UP001241377"/>
    </source>
</evidence>
<protein>
    <submittedName>
        <fullName evidence="1">Uncharacterized protein</fullName>
    </submittedName>
</protein>
<reference evidence="1" key="1">
    <citation type="submission" date="2023-04" db="EMBL/GenBank/DDBJ databases">
        <title>Draft Genome sequencing of Naganishia species isolated from polar environments using Oxford Nanopore Technology.</title>
        <authorList>
            <person name="Leo P."/>
            <person name="Venkateswaran K."/>
        </authorList>
    </citation>
    <scope>NUCLEOTIDE SEQUENCE</scope>
    <source>
        <strain evidence="1">MNA-CCFEE 5261</strain>
    </source>
</reference>
<gene>
    <name evidence="1" type="ORF">QFC19_000944</name>
</gene>
<name>A0ACC2WLP1_9TREE</name>
<dbReference type="Proteomes" id="UP001241377">
    <property type="component" value="Unassembled WGS sequence"/>
</dbReference>
<comment type="caution">
    <text evidence="1">The sequence shown here is derived from an EMBL/GenBank/DDBJ whole genome shotgun (WGS) entry which is preliminary data.</text>
</comment>
<organism evidence="1 2">
    <name type="scientific">Naganishia cerealis</name>
    <dbReference type="NCBI Taxonomy" id="610337"/>
    <lineage>
        <taxon>Eukaryota</taxon>
        <taxon>Fungi</taxon>
        <taxon>Dikarya</taxon>
        <taxon>Basidiomycota</taxon>
        <taxon>Agaricomycotina</taxon>
        <taxon>Tremellomycetes</taxon>
        <taxon>Filobasidiales</taxon>
        <taxon>Filobasidiaceae</taxon>
        <taxon>Naganishia</taxon>
    </lineage>
</organism>
<evidence type="ECO:0000313" key="1">
    <source>
        <dbReference type="EMBL" id="KAJ9112021.1"/>
    </source>
</evidence>
<accession>A0ACC2WLP1</accession>
<keyword evidence="2" id="KW-1185">Reference proteome</keyword>
<dbReference type="EMBL" id="JASBWR010000006">
    <property type="protein sequence ID" value="KAJ9112021.1"/>
    <property type="molecule type" value="Genomic_DNA"/>
</dbReference>
<sequence>MLTSGVVVSMSNAEATKLYETIIEEVISDSRQDFEDSGIDESTLQELRRVWCEKLSQSGVAKFTWDDEIHHENLGHGHLSVQESMGVLAPDGLLALDSSGGLELPTLSYPTATGDRGHSGGMQLQLPTVLGNDEYDDSTGLMLPRVNQTDGQFELTFETSNAKQLMKKFQVGQADGEFDDDDDSAHDSQDINSDLDDGSDSDKSEGEEGYQEGQIMLCLYDKVQRVKNKWKLTLKEGIANIGGRDYVFQKASGENEW</sequence>
<proteinExistence type="predicted"/>